<evidence type="ECO:0000313" key="2">
    <source>
        <dbReference type="EMBL" id="CAD8888435.1"/>
    </source>
</evidence>
<dbReference type="InterPro" id="IPR029058">
    <property type="entry name" value="AB_hydrolase_fold"/>
</dbReference>
<dbReference type="PANTHER" id="PTHR47832">
    <property type="entry name" value="DNA PHOTOLYASE"/>
    <property type="match status" value="1"/>
</dbReference>
<feature type="domain" description="Photolyase/cryptochrome alpha/beta" evidence="1">
    <location>
        <begin position="80"/>
        <end position="218"/>
    </location>
</feature>
<dbReference type="PROSITE" id="PS51645">
    <property type="entry name" value="PHR_CRY_ALPHA_BETA"/>
    <property type="match status" value="1"/>
</dbReference>
<accession>A0A7S1BKQ8</accession>
<protein>
    <recommendedName>
        <fullName evidence="1">Photolyase/cryptochrome alpha/beta domain-containing protein</fullName>
    </recommendedName>
</protein>
<dbReference type="AlphaFoldDB" id="A0A7S1BKQ8"/>
<dbReference type="SUPFAM" id="SSF52425">
    <property type="entry name" value="Cryptochrome/photolyase, N-terminal domain"/>
    <property type="match status" value="1"/>
</dbReference>
<dbReference type="InterPro" id="IPR000073">
    <property type="entry name" value="AB_hydrolase_1"/>
</dbReference>
<dbReference type="Pfam" id="PF00875">
    <property type="entry name" value="DNA_photolyase"/>
    <property type="match status" value="1"/>
</dbReference>
<proteinExistence type="predicted"/>
<evidence type="ECO:0000259" key="1">
    <source>
        <dbReference type="PROSITE" id="PS51645"/>
    </source>
</evidence>
<dbReference type="Gene3D" id="3.40.50.620">
    <property type="entry name" value="HUPs"/>
    <property type="match status" value="1"/>
</dbReference>
<dbReference type="Gene3D" id="3.40.50.1820">
    <property type="entry name" value="alpha/beta hydrolase"/>
    <property type="match status" value="1"/>
</dbReference>
<dbReference type="SUPFAM" id="SSF53474">
    <property type="entry name" value="alpha/beta-Hydrolases"/>
    <property type="match status" value="1"/>
</dbReference>
<dbReference type="EMBL" id="HBFR01021659">
    <property type="protein sequence ID" value="CAD8888435.1"/>
    <property type="molecule type" value="Transcribed_RNA"/>
</dbReference>
<dbReference type="InterPro" id="IPR014729">
    <property type="entry name" value="Rossmann-like_a/b/a_fold"/>
</dbReference>
<name>A0A7S1BKQ8_9STRA</name>
<dbReference type="Pfam" id="PF12697">
    <property type="entry name" value="Abhydrolase_6"/>
    <property type="match status" value="1"/>
</dbReference>
<organism evidence="2">
    <name type="scientific">Corethron hystrix</name>
    <dbReference type="NCBI Taxonomy" id="216773"/>
    <lineage>
        <taxon>Eukaryota</taxon>
        <taxon>Sar</taxon>
        <taxon>Stramenopiles</taxon>
        <taxon>Ochrophyta</taxon>
        <taxon>Bacillariophyta</taxon>
        <taxon>Coscinodiscophyceae</taxon>
        <taxon>Corethrophycidae</taxon>
        <taxon>Corethrales</taxon>
        <taxon>Corethraceae</taxon>
        <taxon>Corethron</taxon>
    </lineage>
</organism>
<dbReference type="InterPro" id="IPR036155">
    <property type="entry name" value="Crypto/Photolyase_N_sf"/>
</dbReference>
<sequence length="863" mass="94782">MIALYRTALFIGSGFIAFGNNKVCAFVSPLAGVNPIVNNIQRFSNDFGRKESSLRSINADDEISTFSKNDKEVFDRNKSRLVWLTGWADMRTHDHDGFLEAVAAAANTDDELVVPVFVIDPTMHLRSQSPSSLRRLHASLLSLEKDLMSISSSLLAPLVVRTGAASSVLPTLADEINASTCHVIADDVISTRRNVQRSTCNALIAMDVEVIRWDTSLRPSAPWTSIGENGIRKGNIPSFFPDYCAIADSLSIEEPKKHFFRGLVEDDNPMITAAAYPSEGIPSLEKLIKMAESETPDAVLKARSSRPTISTTEPYDDLVTRWSTEASARKALKEYVSVGKDEFADTHFIASDAANVGSAFIKFRPSQSMYASAMARVQKNNKPSDVFALREAPTRAFTPALSLGSISAREVVGAARNKSPVTPPQFFWEKKNRDNTNNRAQLFPSDDPFLGRSSEGSLSDVVEWREWFHLLAERSLELQEIGESGTSGGEKSMSGDPREQGTIHYWRWKEQHLVRYITWPAGKDYMEDNEEDRSPAMLLVHGFAASAEQWERLVHSLRKQGVDSAGKDKTPPIFAVDLLGFGHSEKPGLSYTQYLWESQIIDFSMEVMEAQPMVLVGNSIGGGLSAGAASSLGNDICRGVILCNTAGVLEDPSTYSGYDGGNYSGPGKSSIMTYTEAAMKGNPNEAPYSPVPIFGNNVLDLFGKVIIKTIYPQIEKRLSLIYGNRLENADPAVTYAIQQSAVGPGSDNVVGSGQKLSINRPLNEVLFSDNKDDGFPILVVVGLDDRVSSPAVAKTRAELFSRLKSEKVNVKIIEDGGHCPHDEVPEKVASIMLEWLPTSHKQVEDQEAKLKKTQFMEEEIMSS</sequence>
<reference evidence="2" key="1">
    <citation type="submission" date="2021-01" db="EMBL/GenBank/DDBJ databases">
        <authorList>
            <person name="Corre E."/>
            <person name="Pelletier E."/>
            <person name="Niang G."/>
            <person name="Scheremetjew M."/>
            <person name="Finn R."/>
            <person name="Kale V."/>
            <person name="Holt S."/>
            <person name="Cochrane G."/>
            <person name="Meng A."/>
            <person name="Brown T."/>
            <person name="Cohen L."/>
        </authorList>
    </citation>
    <scope>NUCLEOTIDE SEQUENCE</scope>
    <source>
        <strain evidence="2">308</strain>
    </source>
</reference>
<gene>
    <name evidence="2" type="ORF">CHYS00102_LOCUS15633</name>
</gene>
<dbReference type="PANTHER" id="PTHR47832:SF1">
    <property type="entry name" value="DNA PHOTOLYASE"/>
    <property type="match status" value="1"/>
</dbReference>
<dbReference type="InterPro" id="IPR006050">
    <property type="entry name" value="DNA_photolyase_N"/>
</dbReference>